<protein>
    <recommendedName>
        <fullName evidence="5">Heme utilization protein</fullName>
    </recommendedName>
</protein>
<feature type="region of interest" description="Disordered" evidence="1">
    <location>
        <begin position="28"/>
        <end position="92"/>
    </location>
</feature>
<sequence>MKTVSQLIAVATFALGAVAFADPNNQVRSHTQANEHMQTGAADRSSHTPGFKIAEDGSDRTPGFKVAEDGSDRTPGFKVAEDGSDRTVSRQA</sequence>
<dbReference type="Proteomes" id="UP000265875">
    <property type="component" value="Unassembled WGS sequence"/>
</dbReference>
<feature type="compositionally biased region" description="Basic and acidic residues" evidence="1">
    <location>
        <begin position="79"/>
        <end position="92"/>
    </location>
</feature>
<organism evidence="3 4">
    <name type="scientific">Pseudomonas monteilii</name>
    <dbReference type="NCBI Taxonomy" id="76759"/>
    <lineage>
        <taxon>Bacteria</taxon>
        <taxon>Pseudomonadati</taxon>
        <taxon>Pseudomonadota</taxon>
        <taxon>Gammaproteobacteria</taxon>
        <taxon>Pseudomonadales</taxon>
        <taxon>Pseudomonadaceae</taxon>
        <taxon>Pseudomonas</taxon>
    </lineage>
</organism>
<gene>
    <name evidence="3" type="ORF">D0894_12530</name>
</gene>
<reference evidence="3 4" key="1">
    <citation type="submission" date="2018-08" db="EMBL/GenBank/DDBJ databases">
        <title>Draft genome sequence of the cyanotroph, Pseudomonas monteilii BCN3.</title>
        <authorList>
            <person name="Jones L.B."/>
            <person name="Kunz D.A."/>
        </authorList>
    </citation>
    <scope>NUCLEOTIDE SEQUENCE [LARGE SCALE GENOMIC DNA]</scope>
    <source>
        <strain evidence="3 4">BCN3</strain>
    </source>
</reference>
<dbReference type="RefSeq" id="WP_119369978.1">
    <property type="nucleotide sequence ID" value="NZ_QWLL01000030.1"/>
</dbReference>
<feature type="compositionally biased region" description="Polar residues" evidence="1">
    <location>
        <begin position="28"/>
        <end position="37"/>
    </location>
</feature>
<comment type="caution">
    <text evidence="3">The sequence shown here is derived from an EMBL/GenBank/DDBJ whole genome shotgun (WGS) entry which is preliminary data.</text>
</comment>
<evidence type="ECO:0008006" key="5">
    <source>
        <dbReference type="Google" id="ProtNLM"/>
    </source>
</evidence>
<name>A0A399M6K5_9PSED</name>
<dbReference type="AlphaFoldDB" id="A0A399M6K5"/>
<evidence type="ECO:0000313" key="4">
    <source>
        <dbReference type="Proteomes" id="UP000265875"/>
    </source>
</evidence>
<feature type="chain" id="PRO_5017288036" description="Heme utilization protein" evidence="2">
    <location>
        <begin position="22"/>
        <end position="92"/>
    </location>
</feature>
<keyword evidence="2" id="KW-0732">Signal</keyword>
<evidence type="ECO:0000313" key="3">
    <source>
        <dbReference type="EMBL" id="RII77424.1"/>
    </source>
</evidence>
<accession>A0A399M6K5</accession>
<feature type="signal peptide" evidence="2">
    <location>
        <begin position="1"/>
        <end position="21"/>
    </location>
</feature>
<evidence type="ECO:0000256" key="2">
    <source>
        <dbReference type="SAM" id="SignalP"/>
    </source>
</evidence>
<evidence type="ECO:0000256" key="1">
    <source>
        <dbReference type="SAM" id="MobiDB-lite"/>
    </source>
</evidence>
<dbReference type="EMBL" id="QWLL01000030">
    <property type="protein sequence ID" value="RII77424.1"/>
    <property type="molecule type" value="Genomic_DNA"/>
</dbReference>
<proteinExistence type="predicted"/>